<evidence type="ECO:0000313" key="2">
    <source>
        <dbReference type="EMBL" id="VVC28730.1"/>
    </source>
</evidence>
<proteinExistence type="predicted"/>
<dbReference type="AlphaFoldDB" id="A0A5E4MBA0"/>
<name>A0A5E4MBA0_9HEMI</name>
<dbReference type="EMBL" id="CABPRJ010000483">
    <property type="protein sequence ID" value="VVC28730.1"/>
    <property type="molecule type" value="Genomic_DNA"/>
</dbReference>
<dbReference type="OrthoDB" id="7477880at2759"/>
<dbReference type="Proteomes" id="UP000325440">
    <property type="component" value="Unassembled WGS sequence"/>
</dbReference>
<reference evidence="2 3" key="1">
    <citation type="submission" date="2019-08" db="EMBL/GenBank/DDBJ databases">
        <authorList>
            <person name="Alioto T."/>
            <person name="Alioto T."/>
            <person name="Gomez Garrido J."/>
        </authorList>
    </citation>
    <scope>NUCLEOTIDE SEQUENCE [LARGE SCALE GENOMIC DNA]</scope>
</reference>
<organism evidence="2 3">
    <name type="scientific">Cinara cedri</name>
    <dbReference type="NCBI Taxonomy" id="506608"/>
    <lineage>
        <taxon>Eukaryota</taxon>
        <taxon>Metazoa</taxon>
        <taxon>Ecdysozoa</taxon>
        <taxon>Arthropoda</taxon>
        <taxon>Hexapoda</taxon>
        <taxon>Insecta</taxon>
        <taxon>Pterygota</taxon>
        <taxon>Neoptera</taxon>
        <taxon>Paraneoptera</taxon>
        <taxon>Hemiptera</taxon>
        <taxon>Sternorrhyncha</taxon>
        <taxon>Aphidomorpha</taxon>
        <taxon>Aphidoidea</taxon>
        <taxon>Aphididae</taxon>
        <taxon>Lachninae</taxon>
        <taxon>Cinara</taxon>
    </lineage>
</organism>
<evidence type="ECO:0000313" key="3">
    <source>
        <dbReference type="Proteomes" id="UP000325440"/>
    </source>
</evidence>
<feature type="region of interest" description="Disordered" evidence="1">
    <location>
        <begin position="1"/>
        <end position="27"/>
    </location>
</feature>
<protein>
    <submittedName>
        <fullName evidence="2">Uncharacterized protein</fullName>
    </submittedName>
</protein>
<accession>A0A5E4MBA0</accession>
<evidence type="ECO:0000256" key="1">
    <source>
        <dbReference type="SAM" id="MobiDB-lite"/>
    </source>
</evidence>
<gene>
    <name evidence="2" type="ORF">CINCED_3A022242</name>
</gene>
<keyword evidence="3" id="KW-1185">Reference proteome</keyword>
<sequence>MKRLVPSNKPGEEISLPGFSRNPPRADRGVNPSRCFGCGLLRFQFEQVVPGISAFNQTNKQILQLYDISTDYEINAETIKL</sequence>